<dbReference type="Gene3D" id="1.10.1760.20">
    <property type="match status" value="1"/>
</dbReference>
<dbReference type="Proteomes" id="UP000473648">
    <property type="component" value="Unassembled WGS sequence"/>
</dbReference>
<gene>
    <name evidence="10" type="ORF">FRC53_03165</name>
</gene>
<dbReference type="PANTHER" id="PTHR38438:SF1">
    <property type="entry name" value="RIBOFLAVIN TRANSPORTER RIBU"/>
    <property type="match status" value="1"/>
</dbReference>
<keyword evidence="5 9" id="KW-0812">Transmembrane</keyword>
<dbReference type="GO" id="GO:0005886">
    <property type="term" value="C:plasma membrane"/>
    <property type="evidence" value="ECO:0007669"/>
    <property type="project" value="UniProtKB-SubCell"/>
</dbReference>
<evidence type="ECO:0000256" key="4">
    <source>
        <dbReference type="ARBA" id="ARBA00022475"/>
    </source>
</evidence>
<keyword evidence="4 8" id="KW-1003">Cell membrane</keyword>
<dbReference type="Pfam" id="PF12822">
    <property type="entry name" value="ECF_trnsprt"/>
    <property type="match status" value="1"/>
</dbReference>
<dbReference type="EMBL" id="VOGB01000004">
    <property type="protein sequence ID" value="MQM72429.1"/>
    <property type="molecule type" value="Genomic_DNA"/>
</dbReference>
<evidence type="ECO:0000256" key="9">
    <source>
        <dbReference type="SAM" id="Phobius"/>
    </source>
</evidence>
<dbReference type="GO" id="GO:0032217">
    <property type="term" value="F:riboflavin transmembrane transporter activity"/>
    <property type="evidence" value="ECO:0007669"/>
    <property type="project" value="UniProtKB-UniRule"/>
</dbReference>
<dbReference type="PANTHER" id="PTHR38438">
    <property type="entry name" value="RIBOFLAVIN TRANSPORTER RIBU"/>
    <property type="match status" value="1"/>
</dbReference>
<keyword evidence="11" id="KW-1185">Reference proteome</keyword>
<comment type="similarity">
    <text evidence="2 8">Belongs to the prokaryotic riboflavin transporter (P-RFT) (TC 2.A.87) family.</text>
</comment>
<evidence type="ECO:0000256" key="5">
    <source>
        <dbReference type="ARBA" id="ARBA00022692"/>
    </source>
</evidence>
<comment type="caution">
    <text evidence="10">The sequence shown here is derived from an EMBL/GenBank/DDBJ whole genome shotgun (WGS) entry which is preliminary data.</text>
</comment>
<name>A0A6L5GQ84_9FIRM</name>
<dbReference type="InterPro" id="IPR025720">
    <property type="entry name" value="RibU"/>
</dbReference>
<evidence type="ECO:0000256" key="1">
    <source>
        <dbReference type="ARBA" id="ARBA00004651"/>
    </source>
</evidence>
<feature type="transmembrane region" description="Helical" evidence="9">
    <location>
        <begin position="108"/>
        <end position="131"/>
    </location>
</feature>
<comment type="function">
    <text evidence="8">Probably a riboflavin-binding protein that interacts with the energy-coupling factor (ECF) ABC-transporter complex.</text>
</comment>
<organism evidence="10 11">
    <name type="scientific">Candidatus Pseudoramibacter fermentans</name>
    <dbReference type="NCBI Taxonomy" id="2594427"/>
    <lineage>
        <taxon>Bacteria</taxon>
        <taxon>Bacillati</taxon>
        <taxon>Bacillota</taxon>
        <taxon>Clostridia</taxon>
        <taxon>Eubacteriales</taxon>
        <taxon>Eubacteriaceae</taxon>
        <taxon>Pseudoramibacter</taxon>
    </lineage>
</organism>
<proteinExistence type="inferred from homology"/>
<keyword evidence="6 9" id="KW-1133">Transmembrane helix</keyword>
<evidence type="ECO:0000313" key="11">
    <source>
        <dbReference type="Proteomes" id="UP000473648"/>
    </source>
</evidence>
<feature type="transmembrane region" description="Helical" evidence="9">
    <location>
        <begin position="9"/>
        <end position="27"/>
    </location>
</feature>
<feature type="transmembrane region" description="Helical" evidence="9">
    <location>
        <begin position="143"/>
        <end position="171"/>
    </location>
</feature>
<evidence type="ECO:0000256" key="6">
    <source>
        <dbReference type="ARBA" id="ARBA00022989"/>
    </source>
</evidence>
<comment type="subcellular location">
    <subcellularLocation>
        <location evidence="1">Cell membrane</location>
        <topology evidence="1">Multi-pass membrane protein</topology>
    </subcellularLocation>
</comment>
<keyword evidence="7 8" id="KW-0472">Membrane</keyword>
<protein>
    <recommendedName>
        <fullName evidence="8">Riboflavin transporter</fullName>
    </recommendedName>
</protein>
<feature type="transmembrane region" description="Helical" evidence="9">
    <location>
        <begin position="47"/>
        <end position="69"/>
    </location>
</feature>
<evidence type="ECO:0000256" key="7">
    <source>
        <dbReference type="ARBA" id="ARBA00023136"/>
    </source>
</evidence>
<evidence type="ECO:0000256" key="8">
    <source>
        <dbReference type="PIRNR" id="PIRNR037778"/>
    </source>
</evidence>
<accession>A0A6L5GQ84</accession>
<evidence type="ECO:0000256" key="2">
    <source>
        <dbReference type="ARBA" id="ARBA00005540"/>
    </source>
</evidence>
<evidence type="ECO:0000256" key="3">
    <source>
        <dbReference type="ARBA" id="ARBA00022448"/>
    </source>
</evidence>
<keyword evidence="3 8" id="KW-0813">Transport</keyword>
<sequence length="194" mass="20604">MKAQRKTHFLAHLAVLVAMSVLLVYLIHFPIMPAAPFLEYDPADIPILVGTFLFGPAAGLIITAVACIVQGLTVSASSGVIGILMHFFATGSYVIVAGLIYVKHHTKGGAVAALIAGTLTMTAVMVAWNLVMTPIFMGTPRAAVAAMIVPVIIPFNLIKAALNGAITFAVYKSISRVFDRDFNRRKVSHAKADA</sequence>
<reference evidence="10" key="1">
    <citation type="journal article" date="2020" name="Appl. Environ. Microbiol.">
        <title>Medium-Chain Fatty Acid Synthesis by 'Candidatus Weimeria bifida' gen. nov., sp. nov., and 'Candidatus Pseudoramibacter fermentans' sp. nov.</title>
        <authorList>
            <person name="Scarborough M.J."/>
            <person name="Myers K.S."/>
            <person name="Donohue T.J."/>
            <person name="Noguera D.R."/>
        </authorList>
    </citation>
    <scope>NUCLEOTIDE SEQUENCE</scope>
    <source>
        <strain evidence="10">EUB1.1</strain>
    </source>
</reference>
<feature type="transmembrane region" description="Helical" evidence="9">
    <location>
        <begin position="81"/>
        <end position="102"/>
    </location>
</feature>
<evidence type="ECO:0000313" key="10">
    <source>
        <dbReference type="EMBL" id="MQM72429.1"/>
    </source>
</evidence>
<dbReference type="PIRSF" id="PIRSF037778">
    <property type="entry name" value="UCP037778_transp_RibU"/>
    <property type="match status" value="1"/>
</dbReference>
<dbReference type="AlphaFoldDB" id="A0A6L5GQ84"/>
<dbReference type="InterPro" id="IPR024529">
    <property type="entry name" value="ECF_trnsprt_substrate-spec"/>
</dbReference>